<dbReference type="Pfam" id="PF13470">
    <property type="entry name" value="PIN_3"/>
    <property type="match status" value="1"/>
</dbReference>
<dbReference type="EMBL" id="OCNJ01000006">
    <property type="protein sequence ID" value="SOD97116.1"/>
    <property type="molecule type" value="Genomic_DNA"/>
</dbReference>
<reference evidence="2 3" key="1">
    <citation type="submission" date="2017-09" db="EMBL/GenBank/DDBJ databases">
        <authorList>
            <person name="Ehlers B."/>
            <person name="Leendertz F.H."/>
        </authorList>
    </citation>
    <scope>NUCLEOTIDE SEQUENCE [LARGE SCALE GENOMIC DNA]</scope>
    <source>
        <strain evidence="2 3">USBA 140</strain>
    </source>
</reference>
<dbReference type="InterPro" id="IPR002850">
    <property type="entry name" value="PIN_toxin-like"/>
</dbReference>
<keyword evidence="3" id="KW-1185">Reference proteome</keyword>
<evidence type="ECO:0000259" key="1">
    <source>
        <dbReference type="Pfam" id="PF13470"/>
    </source>
</evidence>
<dbReference type="PANTHER" id="PTHR34610">
    <property type="entry name" value="SSL7007 PROTEIN"/>
    <property type="match status" value="1"/>
</dbReference>
<dbReference type="PANTHER" id="PTHR34610:SF4">
    <property type="entry name" value="SLL8027 PROTEIN"/>
    <property type="match status" value="1"/>
</dbReference>
<dbReference type="InterPro" id="IPR002716">
    <property type="entry name" value="PIN_dom"/>
</dbReference>
<evidence type="ECO:0000313" key="3">
    <source>
        <dbReference type="Proteomes" id="UP000219621"/>
    </source>
</evidence>
<proteinExistence type="predicted"/>
<feature type="domain" description="PIN" evidence="1">
    <location>
        <begin position="8"/>
        <end position="134"/>
    </location>
</feature>
<dbReference type="RefSeq" id="WP_097280013.1">
    <property type="nucleotide sequence ID" value="NZ_OCNJ01000006.1"/>
</dbReference>
<accession>A0A286GPK9</accession>
<dbReference type="OrthoDB" id="8355653at2"/>
<sequence length="194" mass="21026">MTAAQAVRCCLDLNVYCAALLARSRGRENTGALRMLDMMRDGRGACGPLQLIVSWVMLDRLRKVFVEDWRLPKEIADLFLADVRLLAALGPDRLDPYLLLGGGGVAPVRDEEDRSVLEVAGAARSALLVTSNFADFTADAEILVPQRLALAEIQQHRVIVARPAEALHLLTAPVVPDVAAARRLAERLVAAPPS</sequence>
<gene>
    <name evidence="2" type="ORF">SAMN05421508_106258</name>
</gene>
<dbReference type="AlphaFoldDB" id="A0A286GPK9"/>
<evidence type="ECO:0000313" key="2">
    <source>
        <dbReference type="EMBL" id="SOD97116.1"/>
    </source>
</evidence>
<dbReference type="Proteomes" id="UP000219621">
    <property type="component" value="Unassembled WGS sequence"/>
</dbReference>
<name>A0A286GPK9_9PROT</name>
<protein>
    <submittedName>
        <fullName evidence="2">PIN domain-containing protein</fullName>
    </submittedName>
</protein>
<organism evidence="2 3">
    <name type="scientific">Caenispirillum bisanense</name>
    <dbReference type="NCBI Taxonomy" id="414052"/>
    <lineage>
        <taxon>Bacteria</taxon>
        <taxon>Pseudomonadati</taxon>
        <taxon>Pseudomonadota</taxon>
        <taxon>Alphaproteobacteria</taxon>
        <taxon>Rhodospirillales</taxon>
        <taxon>Novispirillaceae</taxon>
        <taxon>Caenispirillum</taxon>
    </lineage>
</organism>